<protein>
    <submittedName>
        <fullName evidence="1">Uncharacterized protein</fullName>
    </submittedName>
</protein>
<sequence length="264" mass="29395">MVTSSIERLRISRFSDEFRWKCRASICCGSSLATSSSDNVNGPTNAANARRTSGVSLKLQSAGIRYSYVRREQISRARQLLGTSSAASTRTVSGRRSFRRAGRWAISPSCNSNFAEQTVPVEWTPASVRLDRDHPILSRWPKFESRMHPTSYNARSTSSSTVFTSVPGCFCNPSTLVSTTRRSPNPSSGTSEVIANVPDDERRVLLPLLHHTDADGRIRAEQAAAWAPASPQQQCQQHRDGRMRRAQFRKARREIAILKSTPTR</sequence>
<proteinExistence type="predicted"/>
<evidence type="ECO:0000313" key="2">
    <source>
        <dbReference type="Proteomes" id="UP000039324"/>
    </source>
</evidence>
<name>A0A0G4IQZ9_PLABS</name>
<evidence type="ECO:0000313" key="1">
    <source>
        <dbReference type="EMBL" id="CEO97566.1"/>
    </source>
</evidence>
<dbReference type="AlphaFoldDB" id="A0A0G4IQZ9"/>
<keyword evidence="2" id="KW-1185">Reference proteome</keyword>
<dbReference type="EMBL" id="CDSF01000079">
    <property type="protein sequence ID" value="CEO97566.1"/>
    <property type="molecule type" value="Genomic_DNA"/>
</dbReference>
<organism evidence="1 2">
    <name type="scientific">Plasmodiophora brassicae</name>
    <name type="common">Clubroot disease agent</name>
    <dbReference type="NCBI Taxonomy" id="37360"/>
    <lineage>
        <taxon>Eukaryota</taxon>
        <taxon>Sar</taxon>
        <taxon>Rhizaria</taxon>
        <taxon>Endomyxa</taxon>
        <taxon>Phytomyxea</taxon>
        <taxon>Plasmodiophorida</taxon>
        <taxon>Plasmodiophoridae</taxon>
        <taxon>Plasmodiophora</taxon>
    </lineage>
</organism>
<accession>A0A0G4IQZ9</accession>
<gene>
    <name evidence="1" type="ORF">PBRA_000910</name>
</gene>
<reference evidence="1 2" key="1">
    <citation type="submission" date="2015-02" db="EMBL/GenBank/DDBJ databases">
        <authorList>
            <person name="Chooi Y.-H."/>
        </authorList>
    </citation>
    <scope>NUCLEOTIDE SEQUENCE [LARGE SCALE GENOMIC DNA]</scope>
    <source>
        <strain evidence="1">E3</strain>
    </source>
</reference>
<dbReference type="Proteomes" id="UP000039324">
    <property type="component" value="Unassembled WGS sequence"/>
</dbReference>